<evidence type="ECO:0000256" key="3">
    <source>
        <dbReference type="ARBA" id="ARBA00018787"/>
    </source>
</evidence>
<proteinExistence type="inferred from homology"/>
<keyword evidence="6 9" id="KW-0175">Coiled coil</keyword>
<name>A0A1H1SZV6_9ACTN</name>
<dbReference type="PANTHER" id="PTHR35794">
    <property type="entry name" value="CELL DIVISION PROTEIN DIVIVA"/>
    <property type="match status" value="1"/>
</dbReference>
<keyword evidence="11" id="KW-1185">Reference proteome</keyword>
<dbReference type="GO" id="GO:0051301">
    <property type="term" value="P:cell division"/>
    <property type="evidence" value="ECO:0007669"/>
    <property type="project" value="UniProtKB-KW"/>
</dbReference>
<evidence type="ECO:0000256" key="8">
    <source>
        <dbReference type="ARBA" id="ARBA00031737"/>
    </source>
</evidence>
<protein>
    <recommendedName>
        <fullName evidence="3">Cell wall synthesis protein Wag31</fullName>
    </recommendedName>
    <alternativeName>
        <fullName evidence="8">Antigen 84</fullName>
    </alternativeName>
</protein>
<evidence type="ECO:0000313" key="11">
    <source>
        <dbReference type="Proteomes" id="UP000198688"/>
    </source>
</evidence>
<dbReference type="OrthoDB" id="9815492at2"/>
<evidence type="ECO:0000313" key="10">
    <source>
        <dbReference type="EMBL" id="SDS53428.1"/>
    </source>
</evidence>
<evidence type="ECO:0000256" key="1">
    <source>
        <dbReference type="ARBA" id="ARBA00004496"/>
    </source>
</evidence>
<evidence type="ECO:0000256" key="7">
    <source>
        <dbReference type="ARBA" id="ARBA00023306"/>
    </source>
</evidence>
<comment type="similarity">
    <text evidence="2">Belongs to the DivIVA family.</text>
</comment>
<sequence>MPLTPADIHNVSFTKPAVGRGAYVEEEVDAFLDEAERELARLLTENGTLRTMAVQHGDPPGDYDEVRALAAHLQRMEQERDFAEQNARELRAELDRAHQGGPRPGPGSGEGNLRVLAMAQRTADEHLRDAQRESEGLIADARDRAGQLAEEVQARAAAIESEAVRRHADALDGLAVRRATALDEIQQLTSLAGYYREALRRHVAGQLADVDNAPMLGPT</sequence>
<evidence type="ECO:0000256" key="6">
    <source>
        <dbReference type="ARBA" id="ARBA00023054"/>
    </source>
</evidence>
<dbReference type="NCBIfam" id="TIGR03544">
    <property type="entry name" value="DivI1A_domain"/>
    <property type="match status" value="1"/>
</dbReference>
<evidence type="ECO:0000256" key="2">
    <source>
        <dbReference type="ARBA" id="ARBA00009008"/>
    </source>
</evidence>
<dbReference type="STRING" id="113562.SAMN04489716_0996"/>
<dbReference type="RefSeq" id="WP_092542010.1">
    <property type="nucleotide sequence ID" value="NZ_BOMJ01000125.1"/>
</dbReference>
<gene>
    <name evidence="10" type="ORF">SAMN04489716_0996</name>
</gene>
<evidence type="ECO:0000256" key="4">
    <source>
        <dbReference type="ARBA" id="ARBA00022490"/>
    </source>
</evidence>
<keyword evidence="5" id="KW-0132">Cell division</keyword>
<evidence type="ECO:0000256" key="9">
    <source>
        <dbReference type="SAM" id="Coils"/>
    </source>
</evidence>
<dbReference type="Proteomes" id="UP000198688">
    <property type="component" value="Chromosome I"/>
</dbReference>
<dbReference type="InterPro" id="IPR007793">
    <property type="entry name" value="DivIVA_fam"/>
</dbReference>
<evidence type="ECO:0000256" key="5">
    <source>
        <dbReference type="ARBA" id="ARBA00022618"/>
    </source>
</evidence>
<feature type="coiled-coil region" evidence="9">
    <location>
        <begin position="25"/>
        <end position="100"/>
    </location>
</feature>
<organism evidence="10 11">
    <name type="scientific">Actinoplanes derwentensis</name>
    <dbReference type="NCBI Taxonomy" id="113562"/>
    <lineage>
        <taxon>Bacteria</taxon>
        <taxon>Bacillati</taxon>
        <taxon>Actinomycetota</taxon>
        <taxon>Actinomycetes</taxon>
        <taxon>Micromonosporales</taxon>
        <taxon>Micromonosporaceae</taxon>
        <taxon>Actinoplanes</taxon>
    </lineage>
</organism>
<reference evidence="10 11" key="1">
    <citation type="submission" date="2016-10" db="EMBL/GenBank/DDBJ databases">
        <authorList>
            <person name="de Groot N.N."/>
        </authorList>
    </citation>
    <scope>NUCLEOTIDE SEQUENCE [LARGE SCALE GENOMIC DNA]</scope>
    <source>
        <strain evidence="10 11">DSM 43941</strain>
    </source>
</reference>
<dbReference type="EMBL" id="LT629758">
    <property type="protein sequence ID" value="SDS53428.1"/>
    <property type="molecule type" value="Genomic_DNA"/>
</dbReference>
<dbReference type="InterPro" id="IPR019933">
    <property type="entry name" value="DivIVA_domain"/>
</dbReference>
<dbReference type="Gene3D" id="6.10.250.660">
    <property type="match status" value="1"/>
</dbReference>
<accession>A0A1H1SZV6</accession>
<dbReference type="GO" id="GO:0005737">
    <property type="term" value="C:cytoplasm"/>
    <property type="evidence" value="ECO:0007669"/>
    <property type="project" value="UniProtKB-SubCell"/>
</dbReference>
<comment type="subcellular location">
    <subcellularLocation>
        <location evidence="1">Cytoplasm</location>
    </subcellularLocation>
</comment>
<dbReference type="AlphaFoldDB" id="A0A1H1SZV6"/>
<keyword evidence="4" id="KW-0963">Cytoplasm</keyword>
<dbReference type="PANTHER" id="PTHR35794:SF2">
    <property type="entry name" value="CELL DIVISION PROTEIN DIVIVA"/>
    <property type="match status" value="1"/>
</dbReference>
<keyword evidence="7" id="KW-0131">Cell cycle</keyword>